<dbReference type="Pfam" id="PF10686">
    <property type="entry name" value="YAcAr"/>
    <property type="match status" value="1"/>
</dbReference>
<reference evidence="2 3" key="1">
    <citation type="submission" date="2015-01" db="EMBL/GenBank/DDBJ databases">
        <title>Ahrensia donghaiensis sp. nov., a novel dimethylsulphoniopropionate-cleavage bacterium isolated from seawater and emended descriptions of the genus Ahrensia and Ahrensia kielensis.</title>
        <authorList>
            <person name="Liu J."/>
        </authorList>
    </citation>
    <scope>NUCLEOTIDE SEQUENCE [LARGE SCALE GENOMIC DNA]</scope>
    <source>
        <strain evidence="2 3">LZD062</strain>
    </source>
</reference>
<protein>
    <recommendedName>
        <fullName evidence="1">YspA cpYpsA-related SLOG domain-containing protein</fullName>
    </recommendedName>
</protein>
<keyword evidence="3" id="KW-1185">Reference proteome</keyword>
<accession>A0A0N0VL70</accession>
<evidence type="ECO:0000313" key="3">
    <source>
        <dbReference type="Proteomes" id="UP000038011"/>
    </source>
</evidence>
<dbReference type="AlphaFoldDB" id="A0A0N0VL70"/>
<comment type="caution">
    <text evidence="2">The sequence shown here is derived from an EMBL/GenBank/DDBJ whole genome shotgun (WGS) entry which is preliminary data.</text>
</comment>
<organism evidence="2 3">
    <name type="scientific">Ahrensia marina</name>
    <dbReference type="NCBI Taxonomy" id="1514904"/>
    <lineage>
        <taxon>Bacteria</taxon>
        <taxon>Pseudomonadati</taxon>
        <taxon>Pseudomonadota</taxon>
        <taxon>Alphaproteobacteria</taxon>
        <taxon>Hyphomicrobiales</taxon>
        <taxon>Ahrensiaceae</taxon>
        <taxon>Ahrensia</taxon>
    </lineage>
</organism>
<dbReference type="InterPro" id="IPR019627">
    <property type="entry name" value="YAcAr"/>
</dbReference>
<proteinExistence type="predicted"/>
<dbReference type="OrthoDB" id="9806973at2"/>
<dbReference type="RefSeq" id="WP_053999741.1">
    <property type="nucleotide sequence ID" value="NZ_JXMU01000018.1"/>
</dbReference>
<name>A0A0N0VL70_9HYPH</name>
<dbReference type="Proteomes" id="UP000038011">
    <property type="component" value="Unassembled WGS sequence"/>
</dbReference>
<gene>
    <name evidence="2" type="ORF">SU32_12675</name>
</gene>
<dbReference type="EMBL" id="JXMU01000018">
    <property type="protein sequence ID" value="KPB00664.1"/>
    <property type="molecule type" value="Genomic_DNA"/>
</dbReference>
<dbReference type="PATRIC" id="fig|1514904.3.peg.1387"/>
<evidence type="ECO:0000313" key="2">
    <source>
        <dbReference type="EMBL" id="KPB00664.1"/>
    </source>
</evidence>
<evidence type="ECO:0000259" key="1">
    <source>
        <dbReference type="Pfam" id="PF10686"/>
    </source>
</evidence>
<feature type="domain" description="YspA cpYpsA-related SLOG" evidence="1">
    <location>
        <begin position="189"/>
        <end position="253"/>
    </location>
</feature>
<dbReference type="STRING" id="1514904.SU32_12675"/>
<sequence>MLHPDHTHQTSQTAAIMDHLAMHGAPPPADEPDHRHLPDDDQIDLAMVSLFGSLQELLSGSQLEDDLEEVLWSMTNIFHRRIAALSKRLDDTDVSMRELLSAQDGSEVKSVELERIQDRSATLTEQVSSFETMRDIAIQHFAAITGSVWLPRTGSRVSNRALTASVVDSKSYLMAKRRKETETLCPEGTRIAFAGGDFQDHNIVWATLDATKSKYPDMILLHGGAPKSAETIASKWADNRGVTQIVFKPDWKKDGRAAPFQRNDKLLETMPQGLVATPGSGVTENLVDKALKLGIKVLRIGA</sequence>